<accession>A0A7W9GC99</accession>
<dbReference type="Proteomes" id="UP000579153">
    <property type="component" value="Unassembled WGS sequence"/>
</dbReference>
<dbReference type="Pfam" id="PF19817">
    <property type="entry name" value="DUF6300"/>
    <property type="match status" value="1"/>
</dbReference>
<feature type="region of interest" description="Disordered" evidence="1">
    <location>
        <begin position="86"/>
        <end position="106"/>
    </location>
</feature>
<sequence>MTGDRPCPRCRADSVLAVLRLPHTWTNAAGNEVRGVSEVLLCARCDAGDPAAGPIVTYFTVYGSVRPEHATQVARGLRHWAERARPPRPDENALADETEAWYRGEL</sequence>
<organism evidence="2 3">
    <name type="scientific">Nonomuraea jabiensis</name>
    <dbReference type="NCBI Taxonomy" id="882448"/>
    <lineage>
        <taxon>Bacteria</taxon>
        <taxon>Bacillati</taxon>
        <taxon>Actinomycetota</taxon>
        <taxon>Actinomycetes</taxon>
        <taxon>Streptosporangiales</taxon>
        <taxon>Streptosporangiaceae</taxon>
        <taxon>Nonomuraea</taxon>
    </lineage>
</organism>
<reference evidence="2 3" key="1">
    <citation type="submission" date="2020-08" db="EMBL/GenBank/DDBJ databases">
        <title>Sequencing the genomes of 1000 actinobacteria strains.</title>
        <authorList>
            <person name="Klenk H.-P."/>
        </authorList>
    </citation>
    <scope>NUCLEOTIDE SEQUENCE [LARGE SCALE GENOMIC DNA]</scope>
    <source>
        <strain evidence="2 3">DSM 45507</strain>
    </source>
</reference>
<dbReference type="EMBL" id="JACHMB010000001">
    <property type="protein sequence ID" value="MBB5781119.1"/>
    <property type="molecule type" value="Genomic_DNA"/>
</dbReference>
<gene>
    <name evidence="2" type="ORF">HD596_007875</name>
</gene>
<proteinExistence type="predicted"/>
<keyword evidence="3" id="KW-1185">Reference proteome</keyword>
<evidence type="ECO:0000313" key="2">
    <source>
        <dbReference type="EMBL" id="MBB5781119.1"/>
    </source>
</evidence>
<dbReference type="AlphaFoldDB" id="A0A7W9GC99"/>
<protein>
    <submittedName>
        <fullName evidence="2">Uncharacterized protein</fullName>
    </submittedName>
</protein>
<dbReference type="InterPro" id="IPR046267">
    <property type="entry name" value="DUF6300"/>
</dbReference>
<name>A0A7W9GC99_9ACTN</name>
<evidence type="ECO:0000313" key="3">
    <source>
        <dbReference type="Proteomes" id="UP000579153"/>
    </source>
</evidence>
<comment type="caution">
    <text evidence="2">The sequence shown here is derived from an EMBL/GenBank/DDBJ whole genome shotgun (WGS) entry which is preliminary data.</text>
</comment>
<evidence type="ECO:0000256" key="1">
    <source>
        <dbReference type="SAM" id="MobiDB-lite"/>
    </source>
</evidence>
<dbReference type="RefSeq" id="WP_185074470.1">
    <property type="nucleotide sequence ID" value="NZ_JACHMB010000001.1"/>
</dbReference>